<dbReference type="OrthoDB" id="2384033at2759"/>
<dbReference type="EMBL" id="JAAAIN010003685">
    <property type="protein sequence ID" value="KAG0284541.1"/>
    <property type="molecule type" value="Genomic_DNA"/>
</dbReference>
<name>A0A9P6UEK8_9FUNG</name>
<feature type="region of interest" description="Disordered" evidence="1">
    <location>
        <begin position="68"/>
        <end position="103"/>
    </location>
</feature>
<evidence type="ECO:0000256" key="1">
    <source>
        <dbReference type="SAM" id="MobiDB-lite"/>
    </source>
</evidence>
<feature type="non-terminal residue" evidence="2">
    <location>
        <position position="1"/>
    </location>
</feature>
<protein>
    <submittedName>
        <fullName evidence="2">Uncharacterized protein</fullName>
    </submittedName>
</protein>
<dbReference type="Proteomes" id="UP000823405">
    <property type="component" value="Unassembled WGS sequence"/>
</dbReference>
<reference evidence="2" key="1">
    <citation type="journal article" date="2020" name="Fungal Divers.">
        <title>Resolving the Mortierellaceae phylogeny through synthesis of multi-gene phylogenetics and phylogenomics.</title>
        <authorList>
            <person name="Vandepol N."/>
            <person name="Liber J."/>
            <person name="Desiro A."/>
            <person name="Na H."/>
            <person name="Kennedy M."/>
            <person name="Barry K."/>
            <person name="Grigoriev I.V."/>
            <person name="Miller A.N."/>
            <person name="O'Donnell K."/>
            <person name="Stajich J.E."/>
            <person name="Bonito G."/>
        </authorList>
    </citation>
    <scope>NUCLEOTIDE SEQUENCE</scope>
    <source>
        <strain evidence="2">NVP60</strain>
    </source>
</reference>
<keyword evidence="3" id="KW-1185">Reference proteome</keyword>
<organism evidence="2 3">
    <name type="scientific">Linnemannia gamsii</name>
    <dbReference type="NCBI Taxonomy" id="64522"/>
    <lineage>
        <taxon>Eukaryota</taxon>
        <taxon>Fungi</taxon>
        <taxon>Fungi incertae sedis</taxon>
        <taxon>Mucoromycota</taxon>
        <taxon>Mortierellomycotina</taxon>
        <taxon>Mortierellomycetes</taxon>
        <taxon>Mortierellales</taxon>
        <taxon>Mortierellaceae</taxon>
        <taxon>Linnemannia</taxon>
    </lineage>
</organism>
<evidence type="ECO:0000313" key="2">
    <source>
        <dbReference type="EMBL" id="KAG0284541.1"/>
    </source>
</evidence>
<comment type="caution">
    <text evidence="2">The sequence shown here is derived from an EMBL/GenBank/DDBJ whole genome shotgun (WGS) entry which is preliminary data.</text>
</comment>
<proteinExistence type="predicted"/>
<sequence>MWESRDWPSRLTVPYKVKAEYCCTSGPERSLDEGSLRALKASDTYWNERTCHDYGQAAEELRQQVARTPPIDRGSGSSSPTSSPPHFPLFDVNSSDNGQDPDDIVGEGVALRHALHGDQVEGISRSLATDDFNLVHFQELNQQINWLSGTIDVLVRFDLFVNHQGSSDYSLAKDRIPDLTLMGEFTASLPD</sequence>
<accession>A0A9P6UEK8</accession>
<dbReference type="AlphaFoldDB" id="A0A9P6UEK8"/>
<gene>
    <name evidence="2" type="ORF">BGZ97_008147</name>
</gene>
<evidence type="ECO:0000313" key="3">
    <source>
        <dbReference type="Proteomes" id="UP000823405"/>
    </source>
</evidence>